<dbReference type="GO" id="GO:0008422">
    <property type="term" value="F:beta-glucosidase activity"/>
    <property type="evidence" value="ECO:0007669"/>
    <property type="project" value="TreeGrafter"/>
</dbReference>
<protein>
    <submittedName>
        <fullName evidence="1">Uncharacterized protein</fullName>
    </submittedName>
</protein>
<reference evidence="1" key="1">
    <citation type="submission" date="2021-02" db="EMBL/GenBank/DDBJ databases">
        <authorList>
            <person name="Nowell W R."/>
        </authorList>
    </citation>
    <scope>NUCLEOTIDE SEQUENCE</scope>
    <source>
        <strain evidence="1">Ploen Becks lab</strain>
    </source>
</reference>
<dbReference type="EMBL" id="CAJNOC010007618">
    <property type="protein sequence ID" value="CAF1102172.1"/>
    <property type="molecule type" value="Genomic_DNA"/>
</dbReference>
<name>A0A814PAR0_9BILA</name>
<accession>A0A814PAR0</accession>
<evidence type="ECO:0000313" key="2">
    <source>
        <dbReference type="Proteomes" id="UP000663879"/>
    </source>
</evidence>
<dbReference type="OrthoDB" id="10063729at2759"/>
<dbReference type="Proteomes" id="UP000663879">
    <property type="component" value="Unassembled WGS sequence"/>
</dbReference>
<dbReference type="AlphaFoldDB" id="A0A814PAR0"/>
<dbReference type="PANTHER" id="PTHR12654">
    <property type="entry name" value="BILE ACID BETA-GLUCOSIDASE-RELATED"/>
    <property type="match status" value="1"/>
</dbReference>
<keyword evidence="2" id="KW-1185">Reference proteome</keyword>
<evidence type="ECO:0000313" key="1">
    <source>
        <dbReference type="EMBL" id="CAF1102172.1"/>
    </source>
</evidence>
<feature type="non-terminal residue" evidence="1">
    <location>
        <position position="82"/>
    </location>
</feature>
<sequence>MDRNLEDYCWTLKLSYECENKLEAFGMPRIRQAISFIPLSVRYLKYHRECKKKNIQPHMDFFEPIKVKQIYGVPLGGIGTGT</sequence>
<organism evidence="1 2">
    <name type="scientific">Brachionus calyciflorus</name>
    <dbReference type="NCBI Taxonomy" id="104777"/>
    <lineage>
        <taxon>Eukaryota</taxon>
        <taxon>Metazoa</taxon>
        <taxon>Spiralia</taxon>
        <taxon>Gnathifera</taxon>
        <taxon>Rotifera</taxon>
        <taxon>Eurotatoria</taxon>
        <taxon>Monogononta</taxon>
        <taxon>Pseudotrocha</taxon>
        <taxon>Ploima</taxon>
        <taxon>Brachionidae</taxon>
        <taxon>Brachionus</taxon>
    </lineage>
</organism>
<dbReference type="InterPro" id="IPR052566">
    <property type="entry name" value="Non-lysos_glucosylceramidase"/>
</dbReference>
<proteinExistence type="predicted"/>
<dbReference type="PANTHER" id="PTHR12654:SF0">
    <property type="entry name" value="NON-LYSOSOMAL GLUCOSYLCERAMIDASE"/>
    <property type="match status" value="1"/>
</dbReference>
<gene>
    <name evidence="1" type="ORF">OXX778_LOCUS21207</name>
</gene>
<comment type="caution">
    <text evidence="1">The sequence shown here is derived from an EMBL/GenBank/DDBJ whole genome shotgun (WGS) entry which is preliminary data.</text>
</comment>